<feature type="region of interest" description="Disordered" evidence="1">
    <location>
        <begin position="36"/>
        <end position="78"/>
    </location>
</feature>
<dbReference type="InParanoid" id="A0A165MBA7"/>
<dbReference type="SUPFAM" id="SSF50044">
    <property type="entry name" value="SH3-domain"/>
    <property type="match status" value="1"/>
</dbReference>
<protein>
    <recommendedName>
        <fullName evidence="4">SH3 domain-containing protein</fullName>
    </recommendedName>
</protein>
<evidence type="ECO:0000313" key="3">
    <source>
        <dbReference type="Proteomes" id="UP000076761"/>
    </source>
</evidence>
<dbReference type="AlphaFoldDB" id="A0A165MBA7"/>
<gene>
    <name evidence="2" type="ORF">NEOLEDRAFT_1184561</name>
</gene>
<evidence type="ECO:0000313" key="2">
    <source>
        <dbReference type="EMBL" id="KZT18124.1"/>
    </source>
</evidence>
<evidence type="ECO:0008006" key="4">
    <source>
        <dbReference type="Google" id="ProtNLM"/>
    </source>
</evidence>
<reference evidence="2 3" key="1">
    <citation type="journal article" date="2016" name="Mol. Biol. Evol.">
        <title>Comparative Genomics of Early-Diverging Mushroom-Forming Fungi Provides Insights into the Origins of Lignocellulose Decay Capabilities.</title>
        <authorList>
            <person name="Nagy L.G."/>
            <person name="Riley R."/>
            <person name="Tritt A."/>
            <person name="Adam C."/>
            <person name="Daum C."/>
            <person name="Floudas D."/>
            <person name="Sun H."/>
            <person name="Yadav J.S."/>
            <person name="Pangilinan J."/>
            <person name="Larsson K.H."/>
            <person name="Matsuura K."/>
            <person name="Barry K."/>
            <person name="Labutti K."/>
            <person name="Kuo R."/>
            <person name="Ohm R.A."/>
            <person name="Bhattacharya S.S."/>
            <person name="Shirouzu T."/>
            <person name="Yoshinaga Y."/>
            <person name="Martin F.M."/>
            <person name="Grigoriev I.V."/>
            <person name="Hibbett D.S."/>
        </authorList>
    </citation>
    <scope>NUCLEOTIDE SEQUENCE [LARGE SCALE GENOMIC DNA]</scope>
    <source>
        <strain evidence="2 3">HHB14362 ss-1</strain>
    </source>
</reference>
<dbReference type="InterPro" id="IPR036028">
    <property type="entry name" value="SH3-like_dom_sf"/>
</dbReference>
<feature type="compositionally biased region" description="Polar residues" evidence="1">
    <location>
        <begin position="40"/>
        <end position="52"/>
    </location>
</feature>
<sequence>MFTLQEINETEREMQLSRVGAECQAIVKRFDEGEKDFTSLRPSPTYSASPPSMCSDMSEMSTSLPLSPDGADISEPDPTGRQYYSCLHLTPSKLINAVSATTTKASVTTTSSSTSSSTTASLIRTSTSTTSMSSSSSGTAFKTSTRPVITPSASSPSCTVHVPNFSDTVQKYEQAQLEQHVPSIRDNCEAHDLPIPHSPAPIASMAVPAMSYNNPISATYEFAPLSVRMPITQAGSITQAGTAAHVSTAIVYYMYISSLPDELLITLGEMVHIVSKYDDGWVLYMARTQCCDRALHVHPLAA</sequence>
<evidence type="ECO:0000256" key="1">
    <source>
        <dbReference type="SAM" id="MobiDB-lite"/>
    </source>
</evidence>
<accession>A0A165MBA7</accession>
<dbReference type="EMBL" id="KV425707">
    <property type="protein sequence ID" value="KZT18124.1"/>
    <property type="molecule type" value="Genomic_DNA"/>
</dbReference>
<organism evidence="2 3">
    <name type="scientific">Neolentinus lepideus HHB14362 ss-1</name>
    <dbReference type="NCBI Taxonomy" id="1314782"/>
    <lineage>
        <taxon>Eukaryota</taxon>
        <taxon>Fungi</taxon>
        <taxon>Dikarya</taxon>
        <taxon>Basidiomycota</taxon>
        <taxon>Agaricomycotina</taxon>
        <taxon>Agaricomycetes</taxon>
        <taxon>Gloeophyllales</taxon>
        <taxon>Gloeophyllaceae</taxon>
        <taxon>Neolentinus</taxon>
    </lineage>
</organism>
<feature type="compositionally biased region" description="Low complexity" evidence="1">
    <location>
        <begin position="106"/>
        <end position="145"/>
    </location>
</feature>
<keyword evidence="3" id="KW-1185">Reference proteome</keyword>
<name>A0A165MBA7_9AGAM</name>
<dbReference type="Proteomes" id="UP000076761">
    <property type="component" value="Unassembled WGS sequence"/>
</dbReference>
<feature type="region of interest" description="Disordered" evidence="1">
    <location>
        <begin position="106"/>
        <end position="157"/>
    </location>
</feature>
<dbReference type="OrthoDB" id="2133116at2759"/>
<proteinExistence type="predicted"/>